<evidence type="ECO:0000256" key="4">
    <source>
        <dbReference type="ARBA" id="ARBA00022840"/>
    </source>
</evidence>
<dbReference type="EMBL" id="MCFI01000004">
    <property type="protein sequence ID" value="ORY85635.1"/>
    <property type="molecule type" value="Genomic_DNA"/>
</dbReference>
<dbReference type="OMA" id="HKYVSQR"/>
<dbReference type="PRINTS" id="PR00471">
    <property type="entry name" value="ACETATEKNASE"/>
</dbReference>
<dbReference type="InterPro" id="IPR000890">
    <property type="entry name" value="Aliphatic_acid_kin_short-chain"/>
</dbReference>
<dbReference type="Gene3D" id="3.30.420.40">
    <property type="match status" value="2"/>
</dbReference>
<feature type="site" description="Transition state stabilizer" evidence="5">
    <location>
        <position position="247"/>
    </location>
</feature>
<dbReference type="GeneID" id="63787006"/>
<dbReference type="RefSeq" id="XP_040727117.1">
    <property type="nucleotide sequence ID" value="XM_040870407.1"/>
</dbReference>
<dbReference type="STRING" id="56484.A0A1Y2FSE6"/>
<sequence length="408" mass="44378">MSQEKLILAVNAGSSSVKISVYVTHAQELKQVAEATLSGLTSPPAKLKLSIDGKSIAKDEEIEKIESQEDAFGAILTRLESEESLSQLKNKNDITHVVHRVVHGGDFQEPQKLTPETVEILDHLTELAPLHNAPALAIVKKCNELLSHAHSYACFDTQFHATIPKYVSTYPIDPEIAEKNKLRRYGFHGLSYSFMTRTIATALKRNDVNLILCHLGSGASVCAVEQGKSIDTTMGLTPLEGLPGATRSGSLDPSLIFHYASNVGKLSGTSTSALHISKAEEILNKQAGWKALTGTTDFGVLTEKMTGSGKEAEACHLAFDLFVHRLTSIIGGYFVQLEGKVDALVFAGGIGEKSDVLRRAVVDKIACLGFSLHAHSQDKIDRVQWLGDKVLLCETDEQREMAQMIMND</sequence>
<dbReference type="GO" id="GO:0005524">
    <property type="term" value="F:ATP binding"/>
    <property type="evidence" value="ECO:0007669"/>
    <property type="project" value="UniProtKB-KW"/>
</dbReference>
<feature type="binding site" evidence="5">
    <location>
        <position position="18"/>
    </location>
    <ligand>
        <name>ATP</name>
        <dbReference type="ChEBI" id="CHEBI:30616"/>
    </ligand>
</feature>
<feature type="active site" description="Proton donor/acceptor" evidence="5">
    <location>
        <position position="156"/>
    </location>
</feature>
<dbReference type="OrthoDB" id="67445at2759"/>
<dbReference type="Pfam" id="PF00871">
    <property type="entry name" value="Acetate_kinase"/>
    <property type="match status" value="1"/>
</dbReference>
<proteinExistence type="inferred from homology"/>
<comment type="similarity">
    <text evidence="5">Belongs to the acetokinase family.</text>
</comment>
<keyword evidence="3 5" id="KW-0418">Kinase</keyword>
<keyword evidence="5" id="KW-0479">Metal-binding</keyword>
<dbReference type="GO" id="GO:0008776">
    <property type="term" value="F:acetate kinase activity"/>
    <property type="evidence" value="ECO:0007669"/>
    <property type="project" value="UniProtKB-UniRule"/>
</dbReference>
<dbReference type="PANTHER" id="PTHR21060:SF15">
    <property type="entry name" value="ACETATE KINASE-RELATED"/>
    <property type="match status" value="1"/>
</dbReference>
<gene>
    <name evidence="6" type="ORF">BCR37DRAFT_386033</name>
</gene>
<evidence type="ECO:0000313" key="6">
    <source>
        <dbReference type="EMBL" id="ORY85635.1"/>
    </source>
</evidence>
<dbReference type="PROSITE" id="PS01075">
    <property type="entry name" value="ACETATE_KINASE_1"/>
    <property type="match status" value="1"/>
</dbReference>
<keyword evidence="4 5" id="KW-0067">ATP-binding</keyword>
<keyword evidence="2 5" id="KW-0547">Nucleotide-binding</keyword>
<dbReference type="PANTHER" id="PTHR21060">
    <property type="entry name" value="ACETATE KINASE"/>
    <property type="match status" value="1"/>
</dbReference>
<evidence type="ECO:0000256" key="5">
    <source>
        <dbReference type="HAMAP-Rule" id="MF_03131"/>
    </source>
</evidence>
<dbReference type="GO" id="GO:0006083">
    <property type="term" value="P:acetate metabolic process"/>
    <property type="evidence" value="ECO:0007669"/>
    <property type="project" value="TreeGrafter"/>
</dbReference>
<comment type="caution">
    <text evidence="5">Lacks conserved residue(s) required for the propagation of feature annotation.</text>
</comment>
<feature type="site" description="Transition state stabilizer" evidence="5">
    <location>
        <position position="188"/>
    </location>
</feature>
<comment type="cofactor">
    <cofactor evidence="5">
        <name>Mg(2+)</name>
        <dbReference type="ChEBI" id="CHEBI:18420"/>
    </cofactor>
</comment>
<accession>A0A1Y2FSE6</accession>
<comment type="caution">
    <text evidence="6">The sequence shown here is derived from an EMBL/GenBank/DDBJ whole genome shotgun (WGS) entry which is preliminary data.</text>
</comment>
<keyword evidence="1 5" id="KW-0808">Transferase</keyword>
<keyword evidence="7" id="KW-1185">Reference proteome</keyword>
<keyword evidence="5" id="KW-0460">Magnesium</keyword>
<comment type="pathway">
    <text evidence="5">Metabolic intermediate biosynthesis; acetyl-CoA biosynthesis; acetyl-CoA from acetate: step 1/2.</text>
</comment>
<feature type="binding site" evidence="5">
    <location>
        <position position="100"/>
    </location>
    <ligand>
        <name>substrate</name>
    </ligand>
</feature>
<dbReference type="HAMAP" id="MF_00020">
    <property type="entry name" value="Acetate_kinase"/>
    <property type="match status" value="1"/>
</dbReference>
<dbReference type="Proteomes" id="UP000193685">
    <property type="component" value="Unassembled WGS sequence"/>
</dbReference>
<feature type="binding site" evidence="5">
    <location>
        <begin position="214"/>
        <end position="218"/>
    </location>
    <ligand>
        <name>ATP</name>
        <dbReference type="ChEBI" id="CHEBI:30616"/>
    </ligand>
</feature>
<dbReference type="GO" id="GO:0006085">
    <property type="term" value="P:acetyl-CoA biosynthetic process"/>
    <property type="evidence" value="ECO:0007669"/>
    <property type="project" value="UniProtKB-UniRule"/>
</dbReference>
<dbReference type="AlphaFoldDB" id="A0A1Y2FSE6"/>
<evidence type="ECO:0000256" key="1">
    <source>
        <dbReference type="ARBA" id="ARBA00022679"/>
    </source>
</evidence>
<dbReference type="GO" id="GO:0000287">
    <property type="term" value="F:magnesium ion binding"/>
    <property type="evidence" value="ECO:0007669"/>
    <property type="project" value="UniProtKB-UniRule"/>
</dbReference>
<dbReference type="InterPro" id="IPR004372">
    <property type="entry name" value="Ac/propionate_kinase"/>
</dbReference>
<dbReference type="EC" id="2.7.2.1" evidence="5"/>
<dbReference type="PROSITE" id="PS01076">
    <property type="entry name" value="ACETATE_KINASE_2"/>
    <property type="match status" value="1"/>
</dbReference>
<protein>
    <recommendedName>
        <fullName evidence="5">Probable acetate kinase</fullName>
        <ecNumber evidence="5">2.7.2.1</ecNumber>
    </recommendedName>
    <alternativeName>
        <fullName evidence="5">Acetokinase</fullName>
    </alternativeName>
</protein>
<reference evidence="6 7" key="1">
    <citation type="submission" date="2016-07" db="EMBL/GenBank/DDBJ databases">
        <title>Pervasive Adenine N6-methylation of Active Genes in Fungi.</title>
        <authorList>
            <consortium name="DOE Joint Genome Institute"/>
            <person name="Mondo S.J."/>
            <person name="Dannebaum R.O."/>
            <person name="Kuo R.C."/>
            <person name="Labutti K."/>
            <person name="Haridas S."/>
            <person name="Kuo A."/>
            <person name="Salamov A."/>
            <person name="Ahrendt S.R."/>
            <person name="Lipzen A."/>
            <person name="Sullivan W."/>
            <person name="Andreopoulos W.B."/>
            <person name="Clum A."/>
            <person name="Lindquist E."/>
            <person name="Daum C."/>
            <person name="Ramamoorthy G.K."/>
            <person name="Gryganskyi A."/>
            <person name="Culley D."/>
            <person name="Magnuson J.K."/>
            <person name="James T.Y."/>
            <person name="O'Malley M.A."/>
            <person name="Stajich J.E."/>
            <person name="Spatafora J.W."/>
            <person name="Visel A."/>
            <person name="Grigoriev I.V."/>
        </authorList>
    </citation>
    <scope>NUCLEOTIDE SEQUENCE [LARGE SCALE GENOMIC DNA]</scope>
    <source>
        <strain evidence="6 7">12-1054</strain>
    </source>
</reference>
<evidence type="ECO:0000313" key="7">
    <source>
        <dbReference type="Proteomes" id="UP000193685"/>
    </source>
</evidence>
<evidence type="ECO:0000256" key="3">
    <source>
        <dbReference type="ARBA" id="ARBA00022777"/>
    </source>
</evidence>
<dbReference type="UniPathway" id="UPA00340">
    <property type="reaction ID" value="UER00458"/>
</dbReference>
<name>A0A1Y2FSE6_PROLT</name>
<dbReference type="SUPFAM" id="SSF53067">
    <property type="entry name" value="Actin-like ATPase domain"/>
    <property type="match status" value="2"/>
</dbReference>
<comment type="catalytic activity">
    <reaction evidence="5">
        <text>acetate + ATP = acetyl phosphate + ADP</text>
        <dbReference type="Rhea" id="RHEA:11352"/>
        <dbReference type="ChEBI" id="CHEBI:22191"/>
        <dbReference type="ChEBI" id="CHEBI:30089"/>
        <dbReference type="ChEBI" id="CHEBI:30616"/>
        <dbReference type="ChEBI" id="CHEBI:456216"/>
        <dbReference type="EC" id="2.7.2.1"/>
    </reaction>
</comment>
<feature type="binding site" evidence="5">
    <location>
        <position position="11"/>
    </location>
    <ligand>
        <name>Mg(2+)</name>
        <dbReference type="ChEBI" id="CHEBI:18420"/>
    </ligand>
</feature>
<dbReference type="PIRSF" id="PIRSF000722">
    <property type="entry name" value="Acetate_prop_kin"/>
    <property type="match status" value="1"/>
</dbReference>
<organism evidence="6 7">
    <name type="scientific">Protomyces lactucae-debilis</name>
    <dbReference type="NCBI Taxonomy" id="2754530"/>
    <lineage>
        <taxon>Eukaryota</taxon>
        <taxon>Fungi</taxon>
        <taxon>Dikarya</taxon>
        <taxon>Ascomycota</taxon>
        <taxon>Taphrinomycotina</taxon>
        <taxon>Taphrinomycetes</taxon>
        <taxon>Taphrinales</taxon>
        <taxon>Protomycetaceae</taxon>
        <taxon>Protomyces</taxon>
    </lineage>
</organism>
<dbReference type="InterPro" id="IPR043129">
    <property type="entry name" value="ATPase_NBD"/>
</dbReference>
<evidence type="ECO:0000256" key="2">
    <source>
        <dbReference type="ARBA" id="ARBA00022741"/>
    </source>
</evidence>
<dbReference type="NCBIfam" id="TIGR00016">
    <property type="entry name" value="ackA"/>
    <property type="match status" value="1"/>
</dbReference>
<feature type="binding site" evidence="5">
    <location>
        <position position="397"/>
    </location>
    <ligand>
        <name>Mg(2+)</name>
        <dbReference type="ChEBI" id="CHEBI:18420"/>
    </ligand>
</feature>
<dbReference type="InterPro" id="IPR023865">
    <property type="entry name" value="Aliphatic_acid_kinase_CS"/>
</dbReference>